<proteinExistence type="predicted"/>
<dbReference type="GO" id="GO:0005886">
    <property type="term" value="C:plasma membrane"/>
    <property type="evidence" value="ECO:0007669"/>
    <property type="project" value="UniProtKB-SubCell"/>
</dbReference>
<evidence type="ECO:0000256" key="6">
    <source>
        <dbReference type="SAM" id="Phobius"/>
    </source>
</evidence>
<evidence type="ECO:0000313" key="7">
    <source>
        <dbReference type="EMBL" id="ABQ27936.1"/>
    </source>
</evidence>
<dbReference type="STRING" id="351605.Gura_3785"/>
<reference evidence="7 8" key="1">
    <citation type="submission" date="2007-05" db="EMBL/GenBank/DDBJ databases">
        <title>Complete sequence of Geobacter uraniireducens Rf4.</title>
        <authorList>
            <consortium name="US DOE Joint Genome Institute"/>
            <person name="Copeland A."/>
            <person name="Lucas S."/>
            <person name="Lapidus A."/>
            <person name="Barry K."/>
            <person name="Detter J.C."/>
            <person name="Glavina del Rio T."/>
            <person name="Hammon N."/>
            <person name="Israni S."/>
            <person name="Dalin E."/>
            <person name="Tice H."/>
            <person name="Pitluck S."/>
            <person name="Chertkov O."/>
            <person name="Brettin T."/>
            <person name="Bruce D."/>
            <person name="Han C."/>
            <person name="Schmutz J."/>
            <person name="Larimer F."/>
            <person name="Land M."/>
            <person name="Hauser L."/>
            <person name="Kyrpides N."/>
            <person name="Mikhailova N."/>
            <person name="Shelobolina E."/>
            <person name="Aklujkar M."/>
            <person name="Lovley D."/>
            <person name="Richardson P."/>
        </authorList>
    </citation>
    <scope>NUCLEOTIDE SEQUENCE [LARGE SCALE GENOMIC DNA]</scope>
    <source>
        <strain evidence="7 8">Rf4</strain>
    </source>
</reference>
<evidence type="ECO:0000256" key="2">
    <source>
        <dbReference type="ARBA" id="ARBA00022475"/>
    </source>
</evidence>
<dbReference type="Proteomes" id="UP000006695">
    <property type="component" value="Chromosome"/>
</dbReference>
<evidence type="ECO:0000313" key="8">
    <source>
        <dbReference type="Proteomes" id="UP000006695"/>
    </source>
</evidence>
<feature type="transmembrane region" description="Helical" evidence="6">
    <location>
        <begin position="16"/>
        <end position="38"/>
    </location>
</feature>
<evidence type="ECO:0000256" key="4">
    <source>
        <dbReference type="ARBA" id="ARBA00022989"/>
    </source>
</evidence>
<dbReference type="RefSeq" id="WP_011940585.1">
    <property type="nucleotide sequence ID" value="NC_009483.1"/>
</dbReference>
<dbReference type="InterPro" id="IPR050833">
    <property type="entry name" value="Poly_Biosynth_Transport"/>
</dbReference>
<feature type="transmembrane region" description="Helical" evidence="6">
    <location>
        <begin position="164"/>
        <end position="185"/>
    </location>
</feature>
<feature type="transmembrane region" description="Helical" evidence="6">
    <location>
        <begin position="407"/>
        <end position="431"/>
    </location>
</feature>
<dbReference type="PANTHER" id="PTHR30250:SF11">
    <property type="entry name" value="O-ANTIGEN TRANSPORTER-RELATED"/>
    <property type="match status" value="1"/>
</dbReference>
<name>A5G818_GEOUR</name>
<keyword evidence="2" id="KW-1003">Cell membrane</keyword>
<dbReference type="KEGG" id="gur:Gura_3785"/>
<dbReference type="PANTHER" id="PTHR30250">
    <property type="entry name" value="PST FAMILY PREDICTED COLANIC ACID TRANSPORTER"/>
    <property type="match status" value="1"/>
</dbReference>
<dbReference type="HOGENOM" id="CLU_052342_0_0_7"/>
<feature type="transmembrane region" description="Helical" evidence="6">
    <location>
        <begin position="279"/>
        <end position="300"/>
    </location>
</feature>
<feature type="transmembrane region" description="Helical" evidence="6">
    <location>
        <begin position="346"/>
        <end position="363"/>
    </location>
</feature>
<organism evidence="7 8">
    <name type="scientific">Geotalea uraniireducens (strain Rf4)</name>
    <name type="common">Geobacter uraniireducens</name>
    <dbReference type="NCBI Taxonomy" id="351605"/>
    <lineage>
        <taxon>Bacteria</taxon>
        <taxon>Pseudomonadati</taxon>
        <taxon>Thermodesulfobacteriota</taxon>
        <taxon>Desulfuromonadia</taxon>
        <taxon>Geobacterales</taxon>
        <taxon>Geobacteraceae</taxon>
        <taxon>Geotalea</taxon>
    </lineage>
</organism>
<dbReference type="EMBL" id="CP000698">
    <property type="protein sequence ID" value="ABQ27936.1"/>
    <property type="molecule type" value="Genomic_DNA"/>
</dbReference>
<feature type="transmembrane region" description="Helical" evidence="6">
    <location>
        <begin position="91"/>
        <end position="117"/>
    </location>
</feature>
<feature type="transmembrane region" description="Helical" evidence="6">
    <location>
        <begin position="50"/>
        <end position="70"/>
    </location>
</feature>
<dbReference type="OrthoDB" id="7554306at2"/>
<feature type="transmembrane region" description="Helical" evidence="6">
    <location>
        <begin position="137"/>
        <end position="157"/>
    </location>
</feature>
<keyword evidence="4 6" id="KW-1133">Transmembrane helix</keyword>
<sequence length="442" mass="48653">MTVNAKPGILNRIPSHLLVAASAWISRLVTAVVGLFSIRILIQGLGTEQYALYAVLGGLQGWYLLADMGVGTSLQNHISERRAGKQPYEDFIAMAGVIAIFLMLLSILFLFFASPFLAPLILKGFPFLNDAEKARHFFITGVISIATCFGGIAYRIWYAEQKGYLANVVPAVASLISFAAIVFVARSPLEHKLYWSLVAAFGPAGMLPAVAFLLQFTGSLQRSSSVKREILWPLMKRGLKFWLSAIMAAGVLQVDYLVMARFLPANEIVVYNLTSKIFGLIYFIYTALLIAVWPVCAEAVARNDWHVVMGYVKQYIVMGVLLLSGATLLLAFFMPELIHLLAPGKAVMVPVLFIVIMGGYNVIRIWSDTFAMVLQSMSYLRPFVIYIPAQAVITVLLQVSLAPRFGVAGIVYALIASFSLTAAWVLPWCVLRRKRVALSAVE</sequence>
<evidence type="ECO:0000256" key="1">
    <source>
        <dbReference type="ARBA" id="ARBA00004651"/>
    </source>
</evidence>
<evidence type="ECO:0000256" key="5">
    <source>
        <dbReference type="ARBA" id="ARBA00023136"/>
    </source>
</evidence>
<keyword evidence="3 6" id="KW-0812">Transmembrane</keyword>
<feature type="transmembrane region" description="Helical" evidence="6">
    <location>
        <begin position="241"/>
        <end position="259"/>
    </location>
</feature>
<dbReference type="AlphaFoldDB" id="A5G818"/>
<accession>A5G818</accession>
<gene>
    <name evidence="7" type="ordered locus">Gura_3785</name>
</gene>
<comment type="subcellular location">
    <subcellularLocation>
        <location evidence="1">Cell membrane</location>
        <topology evidence="1">Multi-pass membrane protein</topology>
    </subcellularLocation>
</comment>
<protein>
    <submittedName>
        <fullName evidence="7">Polysaccharide biosynthesis protein</fullName>
    </submittedName>
</protein>
<feature type="transmembrane region" description="Helical" evidence="6">
    <location>
        <begin position="197"/>
        <end position="220"/>
    </location>
</feature>
<feature type="transmembrane region" description="Helical" evidence="6">
    <location>
        <begin position="383"/>
        <end position="401"/>
    </location>
</feature>
<keyword evidence="8" id="KW-1185">Reference proteome</keyword>
<dbReference type="CDD" id="cd12082">
    <property type="entry name" value="MATE_like"/>
    <property type="match status" value="1"/>
</dbReference>
<evidence type="ECO:0000256" key="3">
    <source>
        <dbReference type="ARBA" id="ARBA00022692"/>
    </source>
</evidence>
<keyword evidence="5 6" id="KW-0472">Membrane</keyword>
<feature type="transmembrane region" description="Helical" evidence="6">
    <location>
        <begin position="312"/>
        <end position="334"/>
    </location>
</feature>